<evidence type="ECO:0000313" key="1">
    <source>
        <dbReference type="EMBL" id="CAE2251919.1"/>
    </source>
</evidence>
<reference evidence="1" key="1">
    <citation type="submission" date="2021-01" db="EMBL/GenBank/DDBJ databases">
        <authorList>
            <person name="Corre E."/>
            <person name="Pelletier E."/>
            <person name="Niang G."/>
            <person name="Scheremetjew M."/>
            <person name="Finn R."/>
            <person name="Kale V."/>
            <person name="Holt S."/>
            <person name="Cochrane G."/>
            <person name="Meng A."/>
            <person name="Brown T."/>
            <person name="Cohen L."/>
        </authorList>
    </citation>
    <scope>NUCLEOTIDE SEQUENCE</scope>
    <source>
        <strain evidence="1">UIO037</strain>
    </source>
</reference>
<protein>
    <submittedName>
        <fullName evidence="1">Uncharacterized protein</fullName>
    </submittedName>
</protein>
<organism evidence="1">
    <name type="scientific">Prymnesium polylepis</name>
    <dbReference type="NCBI Taxonomy" id="72548"/>
    <lineage>
        <taxon>Eukaryota</taxon>
        <taxon>Haptista</taxon>
        <taxon>Haptophyta</taxon>
        <taxon>Prymnesiophyceae</taxon>
        <taxon>Prymnesiales</taxon>
        <taxon>Prymnesiaceae</taxon>
        <taxon>Prymnesium</taxon>
    </lineage>
</organism>
<gene>
    <name evidence="1" type="ORF">CPOL0286_LOCUS14900</name>
</gene>
<proteinExistence type="predicted"/>
<sequence length="318" mass="34430">MVVGEEPPDSKLVFIARVSESTRSLKLTVKPAALGKAFTTTIVEPFLKWHNATLSESEHLHAGGLETVTIGAADSKDKTTEVVSDLSASCSSVMPAFAKGVANIELVPRKERELRFVLLGIQLDMTVRRAYVDAPLSLVVFPEFLRTVNAQYNVAPEIAYNDVAQVRLRDASLGLEERQIDLSAPAFKVLARDARTDIDVILKPSVATRVIQIPKGVDEEPPKHNQMGIFHVQSGEVKLKLTLPQKALSKSLRQGVIVPFLAAYAKKTGTPLVSADEVLRLEVDGLPMSDAISAASVWLGSVVRVDITLPPVKDGTPP</sequence>
<accession>A0A6T8BW13</accession>
<dbReference type="EMBL" id="HBKO01032684">
    <property type="protein sequence ID" value="CAE2251919.1"/>
    <property type="molecule type" value="Transcribed_RNA"/>
</dbReference>
<dbReference type="AlphaFoldDB" id="A0A6T8BW13"/>
<name>A0A6T8BW13_9EUKA</name>